<evidence type="ECO:0008006" key="3">
    <source>
        <dbReference type="Google" id="ProtNLM"/>
    </source>
</evidence>
<dbReference type="RefSeq" id="WP_377607659.1">
    <property type="nucleotide sequence ID" value="NZ_JBHUME010000020.1"/>
</dbReference>
<comment type="caution">
    <text evidence="1">The sequence shown here is derived from an EMBL/GenBank/DDBJ whole genome shotgun (WGS) entry which is preliminary data.</text>
</comment>
<dbReference type="Proteomes" id="UP001597541">
    <property type="component" value="Unassembled WGS sequence"/>
</dbReference>
<evidence type="ECO:0000313" key="1">
    <source>
        <dbReference type="EMBL" id="MFD2615605.1"/>
    </source>
</evidence>
<reference evidence="2" key="1">
    <citation type="journal article" date="2019" name="Int. J. Syst. Evol. Microbiol.">
        <title>The Global Catalogue of Microorganisms (GCM) 10K type strain sequencing project: providing services to taxonomists for standard genome sequencing and annotation.</title>
        <authorList>
            <consortium name="The Broad Institute Genomics Platform"/>
            <consortium name="The Broad Institute Genome Sequencing Center for Infectious Disease"/>
            <person name="Wu L."/>
            <person name="Ma J."/>
        </authorList>
    </citation>
    <scope>NUCLEOTIDE SEQUENCE [LARGE SCALE GENOMIC DNA]</scope>
    <source>
        <strain evidence="2">KCTC 3950</strain>
    </source>
</reference>
<name>A0ABW5PMA5_9BACL</name>
<organism evidence="1 2">
    <name type="scientific">Paenibacillus gansuensis</name>
    <dbReference type="NCBI Taxonomy" id="306542"/>
    <lineage>
        <taxon>Bacteria</taxon>
        <taxon>Bacillati</taxon>
        <taxon>Bacillota</taxon>
        <taxon>Bacilli</taxon>
        <taxon>Bacillales</taxon>
        <taxon>Paenibacillaceae</taxon>
        <taxon>Paenibacillus</taxon>
    </lineage>
</organism>
<gene>
    <name evidence="1" type="ORF">ACFSUF_24675</name>
</gene>
<accession>A0ABW5PMA5</accession>
<sequence length="59" mass="6628">MPISAESVQKLFIEQVKRPIDPALTEHVVGLLSPFIDGLNMIEVPMEVQPSIVFQPIER</sequence>
<proteinExistence type="predicted"/>
<keyword evidence="2" id="KW-1185">Reference proteome</keyword>
<protein>
    <recommendedName>
        <fullName evidence="3">DUF4089 domain-containing protein</fullName>
    </recommendedName>
</protein>
<evidence type="ECO:0000313" key="2">
    <source>
        <dbReference type="Proteomes" id="UP001597541"/>
    </source>
</evidence>
<dbReference type="EMBL" id="JBHUME010000020">
    <property type="protein sequence ID" value="MFD2615605.1"/>
    <property type="molecule type" value="Genomic_DNA"/>
</dbReference>